<dbReference type="PANTHER" id="PTHR16222:SF24">
    <property type="entry name" value="ADP-RIBOSYLHYDROLASE ARH3"/>
    <property type="match status" value="1"/>
</dbReference>
<evidence type="ECO:0000313" key="4">
    <source>
        <dbReference type="Proteomes" id="UP001487305"/>
    </source>
</evidence>
<dbReference type="EMBL" id="JBBNOP010000002">
    <property type="protein sequence ID" value="MEQ3361954.1"/>
    <property type="molecule type" value="Genomic_DNA"/>
</dbReference>
<dbReference type="SUPFAM" id="SSF101478">
    <property type="entry name" value="ADP-ribosylglycohydrolase"/>
    <property type="match status" value="1"/>
</dbReference>
<keyword evidence="4" id="KW-1185">Reference proteome</keyword>
<dbReference type="PANTHER" id="PTHR16222">
    <property type="entry name" value="ADP-RIBOSYLGLYCOHYDROLASE"/>
    <property type="match status" value="1"/>
</dbReference>
<name>A0ABV1JA71_9ACTN</name>
<accession>A0ABV1JA71</accession>
<keyword evidence="2" id="KW-0378">Hydrolase</keyword>
<dbReference type="Pfam" id="PF03747">
    <property type="entry name" value="ADP_ribosyl_GH"/>
    <property type="match status" value="1"/>
</dbReference>
<evidence type="ECO:0000256" key="1">
    <source>
        <dbReference type="ARBA" id="ARBA00010702"/>
    </source>
</evidence>
<dbReference type="Gene3D" id="1.10.4080.10">
    <property type="entry name" value="ADP-ribosylation/Crystallin J1"/>
    <property type="match status" value="1"/>
</dbReference>
<dbReference type="InterPro" id="IPR005502">
    <property type="entry name" value="Ribosyl_crysJ1"/>
</dbReference>
<dbReference type="InterPro" id="IPR050792">
    <property type="entry name" value="ADP-ribosylglycohydrolase"/>
</dbReference>
<dbReference type="RefSeq" id="WP_349227120.1">
    <property type="nucleotide sequence ID" value="NZ_JBBNOP010000002.1"/>
</dbReference>
<reference evidence="3 4" key="1">
    <citation type="submission" date="2024-04" db="EMBL/GenBank/DDBJ databases">
        <title>Human intestinal bacterial collection.</title>
        <authorList>
            <person name="Pauvert C."/>
            <person name="Hitch T.C.A."/>
            <person name="Clavel T."/>
        </authorList>
    </citation>
    <scope>NUCLEOTIDE SEQUENCE [LARGE SCALE GENOMIC DNA]</scope>
    <source>
        <strain evidence="3 4">CLA-KB-H42</strain>
    </source>
</reference>
<dbReference type="Proteomes" id="UP001487305">
    <property type="component" value="Unassembled WGS sequence"/>
</dbReference>
<comment type="similarity">
    <text evidence="1">Belongs to the ADP-ribosylglycohydrolase family.</text>
</comment>
<organism evidence="3 4">
    <name type="scientific">Raoultibacter massiliensis</name>
    <dbReference type="NCBI Taxonomy" id="1852371"/>
    <lineage>
        <taxon>Bacteria</taxon>
        <taxon>Bacillati</taxon>
        <taxon>Actinomycetota</taxon>
        <taxon>Coriobacteriia</taxon>
        <taxon>Eggerthellales</taxon>
        <taxon>Eggerthellaceae</taxon>
        <taxon>Raoultibacter</taxon>
    </lineage>
</organism>
<comment type="caution">
    <text evidence="3">The sequence shown here is derived from an EMBL/GenBank/DDBJ whole genome shotgun (WGS) entry which is preliminary data.</text>
</comment>
<dbReference type="InterPro" id="IPR036705">
    <property type="entry name" value="Ribosyl_crysJ1_sf"/>
</dbReference>
<sequence length="279" mass="29658">MSLGRRTVRDAVYGVAVGDALGVPAEFKARDTYRIEGMTGRGTYDKPVGTFSDDTSLTLATSNSIRICKGIDIDDMRERYRAWLRDGAYVPDGESFGVGRTTAAALDRGRGLDGERDNGNGSLMRIVPLAFVDGVTDGQIEAVSAITHAHAISKRACVIYVRIAQRLLAGASVAEAIESVVEPEAKPPFDRLSCIACLSRDEIRSSGYVVDTLEAALWCLAVTDRFGDAVLAAVNLGDDSDTVGAVAGGLAGVAYGYDAIPSEWIRALRGRGMLEASLF</sequence>
<proteinExistence type="inferred from homology"/>
<gene>
    <name evidence="3" type="ORF">AAA083_03060</name>
</gene>
<evidence type="ECO:0000313" key="3">
    <source>
        <dbReference type="EMBL" id="MEQ3361954.1"/>
    </source>
</evidence>
<protein>
    <submittedName>
        <fullName evidence="3">ADP-ribosylglycohydrolase family protein</fullName>
    </submittedName>
</protein>
<evidence type="ECO:0000256" key="2">
    <source>
        <dbReference type="ARBA" id="ARBA00022801"/>
    </source>
</evidence>